<name>A0A059F1A4_9MICR</name>
<accession>A0A059F1A4</accession>
<reference evidence="2" key="1">
    <citation type="submission" date="2013-02" db="EMBL/GenBank/DDBJ databases">
        <authorList>
            <consortium name="The Broad Institute Genome Sequencing Platform"/>
            <person name="Cuomo C."/>
            <person name="Becnel J."/>
            <person name="Sanscrainte N."/>
            <person name="Walker B."/>
            <person name="Young S.K."/>
            <person name="Zeng Q."/>
            <person name="Gargeya S."/>
            <person name="Fitzgerald M."/>
            <person name="Haas B."/>
            <person name="Abouelleil A."/>
            <person name="Alvarado L."/>
            <person name="Arachchi H.M."/>
            <person name="Berlin A.M."/>
            <person name="Chapman S.B."/>
            <person name="Dewar J."/>
            <person name="Goldberg J."/>
            <person name="Griggs A."/>
            <person name="Gujja S."/>
            <person name="Hansen M."/>
            <person name="Howarth C."/>
            <person name="Imamovic A."/>
            <person name="Larimer J."/>
            <person name="McCowan C."/>
            <person name="Murphy C."/>
            <person name="Neiman D."/>
            <person name="Pearson M."/>
            <person name="Priest M."/>
            <person name="Roberts A."/>
            <person name="Saif S."/>
            <person name="Shea T."/>
            <person name="Sisk P."/>
            <person name="Sykes S."/>
            <person name="Wortman J."/>
            <person name="Nusbaum C."/>
            <person name="Birren B."/>
        </authorList>
    </citation>
    <scope>NUCLEOTIDE SEQUENCE [LARGE SCALE GENOMIC DNA]</scope>
    <source>
        <strain evidence="2">PRA339</strain>
    </source>
</reference>
<evidence type="ECO:0000313" key="1">
    <source>
        <dbReference type="EMBL" id="KCZ80892.1"/>
    </source>
</evidence>
<sequence length="63" mass="7368">MYLQNLTTETLKTKLNDILLNKIYTCKKCSSKCVWICKIKFKPICSWKSCKNKQNALGNSIFF</sequence>
<dbReference type="VEuPathDB" id="MicrosporidiaDB:H312_01665"/>
<organism evidence="1 2">
    <name type="scientific">Anncaliia algerae PRA339</name>
    <dbReference type="NCBI Taxonomy" id="1288291"/>
    <lineage>
        <taxon>Eukaryota</taxon>
        <taxon>Fungi</taxon>
        <taxon>Fungi incertae sedis</taxon>
        <taxon>Microsporidia</taxon>
        <taxon>Tubulinosematoidea</taxon>
        <taxon>Tubulinosematidae</taxon>
        <taxon>Anncaliia</taxon>
    </lineage>
</organism>
<proteinExistence type="predicted"/>
<dbReference type="AlphaFoldDB" id="A0A059F1A4"/>
<protein>
    <submittedName>
        <fullName evidence="1">Uncharacterized protein</fullName>
    </submittedName>
</protein>
<reference evidence="1 2" key="2">
    <citation type="submission" date="2014-03" db="EMBL/GenBank/DDBJ databases">
        <title>The Genome Sequence of Anncaliia algerae insect isolate PRA339.</title>
        <authorList>
            <consortium name="The Broad Institute Genome Sequencing Platform"/>
            <consortium name="The Broad Institute Genome Sequencing Center for Infectious Disease"/>
            <person name="Cuomo C."/>
            <person name="Becnel J."/>
            <person name="Sanscrainte N."/>
            <person name="Walker B."/>
            <person name="Young S.K."/>
            <person name="Zeng Q."/>
            <person name="Gargeya S."/>
            <person name="Fitzgerald M."/>
            <person name="Haas B."/>
            <person name="Abouelleil A."/>
            <person name="Alvarado L."/>
            <person name="Arachchi H.M."/>
            <person name="Berlin A.M."/>
            <person name="Chapman S.B."/>
            <person name="Dewar J."/>
            <person name="Goldberg J."/>
            <person name="Griggs A."/>
            <person name="Gujja S."/>
            <person name="Hansen M."/>
            <person name="Howarth C."/>
            <person name="Imamovic A."/>
            <person name="Larimer J."/>
            <person name="McCowan C."/>
            <person name="Murphy C."/>
            <person name="Neiman D."/>
            <person name="Pearson M."/>
            <person name="Priest M."/>
            <person name="Roberts A."/>
            <person name="Saif S."/>
            <person name="Shea T."/>
            <person name="Sisk P."/>
            <person name="Sykes S."/>
            <person name="Wortman J."/>
            <person name="Nusbaum C."/>
            <person name="Birren B."/>
        </authorList>
    </citation>
    <scope>NUCLEOTIDE SEQUENCE [LARGE SCALE GENOMIC DNA]</scope>
    <source>
        <strain evidence="1 2">PRA339</strain>
    </source>
</reference>
<gene>
    <name evidence="1" type="ORF">H312_01665</name>
</gene>
<evidence type="ECO:0000313" key="2">
    <source>
        <dbReference type="Proteomes" id="UP000030655"/>
    </source>
</evidence>
<keyword evidence="2" id="KW-1185">Reference proteome</keyword>
<dbReference type="EMBL" id="KK365158">
    <property type="protein sequence ID" value="KCZ80892.1"/>
    <property type="molecule type" value="Genomic_DNA"/>
</dbReference>
<dbReference type="HOGENOM" id="CLU_2885346_0_0_1"/>
<dbReference type="Proteomes" id="UP000030655">
    <property type="component" value="Unassembled WGS sequence"/>
</dbReference>